<organism evidence="4 5">
    <name type="scientific">[Candida] arabinofermentans NRRL YB-2248</name>
    <dbReference type="NCBI Taxonomy" id="983967"/>
    <lineage>
        <taxon>Eukaryota</taxon>
        <taxon>Fungi</taxon>
        <taxon>Dikarya</taxon>
        <taxon>Ascomycota</taxon>
        <taxon>Saccharomycotina</taxon>
        <taxon>Pichiomycetes</taxon>
        <taxon>Pichiales</taxon>
        <taxon>Pichiaceae</taxon>
        <taxon>Ogataea</taxon>
        <taxon>Ogataea/Candida clade</taxon>
    </lineage>
</organism>
<dbReference type="Gene3D" id="1.10.357.60">
    <property type="match status" value="1"/>
</dbReference>
<dbReference type="AlphaFoldDB" id="A0A1E4SY85"/>
<dbReference type="OrthoDB" id="1922221at2759"/>
<dbReference type="GO" id="GO:0005546">
    <property type="term" value="F:phosphatidylinositol-4,5-bisphosphate binding"/>
    <property type="evidence" value="ECO:0007669"/>
    <property type="project" value="InterPro"/>
</dbReference>
<dbReference type="Gene3D" id="1.20.1310.30">
    <property type="match status" value="1"/>
</dbReference>
<evidence type="ECO:0000313" key="4">
    <source>
        <dbReference type="EMBL" id="ODV84450.1"/>
    </source>
</evidence>
<dbReference type="InterPro" id="IPR016159">
    <property type="entry name" value="Cullin_repeat-like_dom_sf"/>
</dbReference>
<gene>
    <name evidence="4" type="ORF">CANARDRAFT_200742</name>
</gene>
<evidence type="ECO:0000259" key="3">
    <source>
        <dbReference type="Pfam" id="PF03081"/>
    </source>
</evidence>
<accession>A0A1E4SY85</accession>
<dbReference type="GO" id="GO:0000145">
    <property type="term" value="C:exocyst"/>
    <property type="evidence" value="ECO:0007669"/>
    <property type="project" value="InterPro"/>
</dbReference>
<sequence length="616" mass="70681">MLTSEGSNSYLNGSDELNKVVIDVDEADLSVLEENLKLTNELTNKLAINLREMSELNYKAVKSVNPLMLKINRLKIQQKNFQSTLKLVDDIKGYAQHIKTLDKSLNSCGDLNTMAKINSFCSIVTEYQSLRKKLEARRMNDFEGLVKGLNDSIRDSDVTLKFEFIGKLKTLGKNAQSNEFGDFSKEDQALIRHLALIQSHMHNIRGKSLIDTVIKERADFNLKILRSKEATIPNLVKDQNYLYDGDKSSNSFLNYSMFFTSLMTSESDFLSKFLTDFSELRQVLAQIFKSCLDEYTTQFNKFSTFVENHKLQYGTMMFEIRKGVLSVVSRLTKFGISPPTELSSLVDSTNEECRAIFGYFFKFIEQRYSELILGDQVSETLNNTFMSIVTRMVKLSSFGESLLEAIQGMPNGSWLPSNRPFGFQEVKTDTRDPNYLLSIYFGDIIELNYYHLENKYKPKMPEEDLGIMLMFNLDGLQNLIESSNSLRHILGQQGVQRYEKLKKKTMEKATSGWTNMTTKLMRASTKQGANLNASTKELKILVDEFNRDFDENFKKIQNKKLPPFFKKQLVQDINMMLAPAYRVFYTNLSADSSTKSILKHLKYDVNTLQNKITSIS</sequence>
<comment type="similarity">
    <text evidence="1">Belongs to the EXO70 family.</text>
</comment>
<dbReference type="Proteomes" id="UP000094801">
    <property type="component" value="Unassembled WGS sequence"/>
</dbReference>
<evidence type="ECO:0000256" key="1">
    <source>
        <dbReference type="ARBA" id="ARBA00006756"/>
    </source>
</evidence>
<reference evidence="5" key="1">
    <citation type="submission" date="2016-04" db="EMBL/GenBank/DDBJ databases">
        <title>Comparative genomics of biotechnologically important yeasts.</title>
        <authorList>
            <consortium name="DOE Joint Genome Institute"/>
            <person name="Riley R."/>
            <person name="Haridas S."/>
            <person name="Wolfe K.H."/>
            <person name="Lopes M.R."/>
            <person name="Hittinger C.T."/>
            <person name="Goker M."/>
            <person name="Salamov A."/>
            <person name="Wisecaver J."/>
            <person name="Long T.M."/>
            <person name="Aerts A.L."/>
            <person name="Barry K."/>
            <person name="Choi C."/>
            <person name="Clum A."/>
            <person name="Coughlan A.Y."/>
            <person name="Deshpande S."/>
            <person name="Douglass A.P."/>
            <person name="Hanson S.J."/>
            <person name="Klenk H.-P."/>
            <person name="Labutti K."/>
            <person name="Lapidus A."/>
            <person name="Lindquist E."/>
            <person name="Lipzen A."/>
            <person name="Meier-Kolthoff J.P."/>
            <person name="Ohm R.A."/>
            <person name="Otillar R.P."/>
            <person name="Pangilinan J."/>
            <person name="Peng Y."/>
            <person name="Rokas A."/>
            <person name="Rosa C.A."/>
            <person name="Scheuner C."/>
            <person name="Sibirny A.A."/>
            <person name="Slot J.C."/>
            <person name="Stielow J.B."/>
            <person name="Sun H."/>
            <person name="Kurtzman C.P."/>
            <person name="Blackwell M."/>
            <person name="Grigoriev I.V."/>
            <person name="Jeffries T.W."/>
        </authorList>
    </citation>
    <scope>NUCLEOTIDE SEQUENCE [LARGE SCALE GENOMIC DNA]</scope>
    <source>
        <strain evidence="5">NRRL YB-2248</strain>
    </source>
</reference>
<keyword evidence="2" id="KW-0813">Transport</keyword>
<dbReference type="Pfam" id="PF03081">
    <property type="entry name" value="Exo70_C"/>
    <property type="match status" value="1"/>
</dbReference>
<protein>
    <recommendedName>
        <fullName evidence="3">Exocyst complex subunit Exo70 C-terminal domain-containing protein</fullName>
    </recommendedName>
</protein>
<dbReference type="EMBL" id="KV453856">
    <property type="protein sequence ID" value="ODV84450.1"/>
    <property type="molecule type" value="Genomic_DNA"/>
</dbReference>
<dbReference type="Gene3D" id="1.20.1280.170">
    <property type="entry name" value="Exocyst complex component Exo70"/>
    <property type="match status" value="1"/>
</dbReference>
<proteinExistence type="inferred from homology"/>
<keyword evidence="5" id="KW-1185">Reference proteome</keyword>
<dbReference type="Gene3D" id="1.20.58.1150">
    <property type="match status" value="1"/>
</dbReference>
<name>A0A1E4SY85_9ASCO</name>
<evidence type="ECO:0000313" key="5">
    <source>
        <dbReference type="Proteomes" id="UP000094801"/>
    </source>
</evidence>
<dbReference type="STRING" id="983967.A0A1E4SY85"/>
<dbReference type="SUPFAM" id="SSF74788">
    <property type="entry name" value="Cullin repeat-like"/>
    <property type="match status" value="1"/>
</dbReference>
<evidence type="ECO:0000256" key="2">
    <source>
        <dbReference type="ARBA" id="ARBA00022448"/>
    </source>
</evidence>
<dbReference type="InterPro" id="IPR046364">
    <property type="entry name" value="Exo70_C"/>
</dbReference>
<dbReference type="GO" id="GO:0006887">
    <property type="term" value="P:exocytosis"/>
    <property type="evidence" value="ECO:0007669"/>
    <property type="project" value="InterPro"/>
</dbReference>
<feature type="domain" description="Exocyst complex subunit Exo70 C-terminal" evidence="3">
    <location>
        <begin position="250"/>
        <end position="613"/>
    </location>
</feature>